<comment type="caution">
    <text evidence="3">The sequence shown here is derived from an EMBL/GenBank/DDBJ whole genome shotgun (WGS) entry which is preliminary data.</text>
</comment>
<dbReference type="OrthoDB" id="194468at2759"/>
<name>A0A5M9MT82_9EURO</name>
<dbReference type="GO" id="GO:0016810">
    <property type="term" value="F:hydrolase activity, acting on carbon-nitrogen (but not peptide) bonds"/>
    <property type="evidence" value="ECO:0007669"/>
    <property type="project" value="InterPro"/>
</dbReference>
<dbReference type="InterPro" id="IPR050287">
    <property type="entry name" value="MTA/SAH_deaminase"/>
</dbReference>
<proteinExistence type="predicted"/>
<feature type="domain" description="Amidohydrolase-related" evidence="2">
    <location>
        <begin position="303"/>
        <end position="422"/>
    </location>
</feature>
<dbReference type="Gene3D" id="3.20.20.140">
    <property type="entry name" value="Metal-dependent hydrolases"/>
    <property type="match status" value="1"/>
</dbReference>
<organism evidence="3 4">
    <name type="scientific">Aspergillus tanneri</name>
    <dbReference type="NCBI Taxonomy" id="1220188"/>
    <lineage>
        <taxon>Eukaryota</taxon>
        <taxon>Fungi</taxon>
        <taxon>Dikarya</taxon>
        <taxon>Ascomycota</taxon>
        <taxon>Pezizomycotina</taxon>
        <taxon>Eurotiomycetes</taxon>
        <taxon>Eurotiomycetidae</taxon>
        <taxon>Eurotiales</taxon>
        <taxon>Aspergillaceae</taxon>
        <taxon>Aspergillus</taxon>
        <taxon>Aspergillus subgen. Circumdati</taxon>
    </lineage>
</organism>
<dbReference type="GeneID" id="54327171"/>
<dbReference type="VEuPathDB" id="FungiDB:EYZ11_006716"/>
<protein>
    <recommendedName>
        <fullName evidence="2">Amidohydrolase-related domain-containing protein</fullName>
    </recommendedName>
</protein>
<dbReference type="SUPFAM" id="SSF51556">
    <property type="entry name" value="Metallo-dependent hydrolases"/>
    <property type="match status" value="1"/>
</dbReference>
<keyword evidence="1" id="KW-0378">Hydrolase</keyword>
<dbReference type="InterPro" id="IPR006680">
    <property type="entry name" value="Amidohydro-rel"/>
</dbReference>
<dbReference type="Pfam" id="PF01979">
    <property type="entry name" value="Amidohydro_1"/>
    <property type="match status" value="2"/>
</dbReference>
<feature type="domain" description="Amidohydrolase-related" evidence="2">
    <location>
        <begin position="61"/>
        <end position="161"/>
    </location>
</feature>
<dbReference type="InterPro" id="IPR032466">
    <property type="entry name" value="Metal_Hydrolase"/>
</dbReference>
<evidence type="ECO:0000259" key="2">
    <source>
        <dbReference type="Pfam" id="PF01979"/>
    </source>
</evidence>
<reference evidence="3 4" key="1">
    <citation type="submission" date="2019-08" db="EMBL/GenBank/DDBJ databases">
        <title>The genome sequence of a newly discovered highly antifungal drug resistant Aspergillus species, Aspergillus tanneri NIH 1004.</title>
        <authorList>
            <person name="Mounaud S."/>
            <person name="Singh I."/>
            <person name="Joardar V."/>
            <person name="Pakala S."/>
            <person name="Pakala S."/>
            <person name="Venepally P."/>
            <person name="Chung J.K."/>
            <person name="Losada L."/>
            <person name="Nierman W.C."/>
        </authorList>
    </citation>
    <scope>NUCLEOTIDE SEQUENCE [LARGE SCALE GENOMIC DNA]</scope>
    <source>
        <strain evidence="3 4">NIH1004</strain>
    </source>
</reference>
<dbReference type="Proteomes" id="UP000324241">
    <property type="component" value="Unassembled WGS sequence"/>
</dbReference>
<dbReference type="AlphaFoldDB" id="A0A5M9MT82"/>
<evidence type="ECO:0000313" key="4">
    <source>
        <dbReference type="Proteomes" id="UP000324241"/>
    </source>
</evidence>
<dbReference type="Gene3D" id="2.30.40.10">
    <property type="entry name" value="Urease, subunit C, domain 1"/>
    <property type="match status" value="1"/>
</dbReference>
<dbReference type="InterPro" id="IPR011059">
    <property type="entry name" value="Metal-dep_hydrolase_composite"/>
</dbReference>
<evidence type="ECO:0000313" key="3">
    <source>
        <dbReference type="EMBL" id="KAA8648584.1"/>
    </source>
</evidence>
<accession>A0A5M9MT82</accession>
<dbReference type="PANTHER" id="PTHR43794:SF11">
    <property type="entry name" value="AMIDOHYDROLASE-RELATED DOMAIN-CONTAINING PROTEIN"/>
    <property type="match status" value="1"/>
</dbReference>
<dbReference type="RefSeq" id="XP_033427945.1">
    <property type="nucleotide sequence ID" value="XM_033569139.1"/>
</dbReference>
<evidence type="ECO:0000256" key="1">
    <source>
        <dbReference type="ARBA" id="ARBA00022801"/>
    </source>
</evidence>
<gene>
    <name evidence="3" type="ORF">ATNIH1004_004469</name>
</gene>
<dbReference type="PANTHER" id="PTHR43794">
    <property type="entry name" value="AMINOHYDROLASE SSNA-RELATED"/>
    <property type="match status" value="1"/>
</dbReference>
<dbReference type="SUPFAM" id="SSF51338">
    <property type="entry name" value="Composite domain of metallo-dependent hydrolases"/>
    <property type="match status" value="1"/>
</dbReference>
<sequence length="480" mass="52888">MPAIPPYHILLRNGTVLVHEGARVRPLRGHDVLIEGNTIKKIGQGLELPPGGKVVDCTRKIISPGFVDTHHHLWQTQMKGRHGNETLTEYLATGNMQSFNFRPDDIFWGQLTGCLQSIDGGVTTVVDHAHLSYSPEHVDEAIRASVSSGIRTVFCYSAIPRIKNWSSKIEFEEELVPSWWLPTLERLAKAEPFGNGRVNLGAAIDFLFPQAVTVNLWKKSQALNLRFFTCHYVPNVMPINVVEILSDNNLLGPNVVLSHANGVCDTNAQKIVENNVFVSATPDTELQMGLGDVVAFQPNLKNNTSLGVDCHSNNSADLLTQMRLAVQHSRAQDHLRAIENKEHCRVDITLEDAFNLGTIQGAKAINMDDQIGSLAEGKRADIVVFDTTTPAMVCAAEEDPINAILLHAGVRDIDMVIVDGQLKKENGRLCPVEILDRLDSETGAETGWDDIVKQLLESRQRILDRSSGQDIAAAMALFSH</sequence>
<dbReference type="EMBL" id="QUQM01000003">
    <property type="protein sequence ID" value="KAA8648584.1"/>
    <property type="molecule type" value="Genomic_DNA"/>
</dbReference>